<dbReference type="PANTHER" id="PTHR35788">
    <property type="entry name" value="EXPORTED PROTEIN-RELATED"/>
    <property type="match status" value="1"/>
</dbReference>
<dbReference type="Pfam" id="PF00534">
    <property type="entry name" value="Glycos_transf_1"/>
    <property type="match status" value="1"/>
</dbReference>
<protein>
    <submittedName>
        <fullName evidence="2">Vancomycin B-type resistance protein VanW</fullName>
    </submittedName>
</protein>
<dbReference type="Gene3D" id="3.40.50.2000">
    <property type="entry name" value="Glycogen Phosphorylase B"/>
    <property type="match status" value="1"/>
</dbReference>
<dbReference type="InterPro" id="IPR007391">
    <property type="entry name" value="Vancomycin_resist_VanW"/>
</dbReference>
<dbReference type="AlphaFoldDB" id="A0A6J4PKC8"/>
<proteinExistence type="predicted"/>
<dbReference type="GO" id="GO:0016757">
    <property type="term" value="F:glycosyltransferase activity"/>
    <property type="evidence" value="ECO:0007669"/>
    <property type="project" value="InterPro"/>
</dbReference>
<reference evidence="2" key="1">
    <citation type="submission" date="2020-02" db="EMBL/GenBank/DDBJ databases">
        <authorList>
            <person name="Meier V. D."/>
        </authorList>
    </citation>
    <scope>NUCLEOTIDE SEQUENCE</scope>
    <source>
        <strain evidence="2">AVDCRST_MAG74</strain>
    </source>
</reference>
<organism evidence="2">
    <name type="scientific">uncultured Pyrinomonadaceae bacterium</name>
    <dbReference type="NCBI Taxonomy" id="2283094"/>
    <lineage>
        <taxon>Bacteria</taxon>
        <taxon>Pseudomonadati</taxon>
        <taxon>Acidobacteriota</taxon>
        <taxon>Blastocatellia</taxon>
        <taxon>Blastocatellales</taxon>
        <taxon>Pyrinomonadaceae</taxon>
        <taxon>environmental samples</taxon>
    </lineage>
</organism>
<name>A0A6J4PKC8_9BACT</name>
<accession>A0A6J4PKC8</accession>
<dbReference type="SUPFAM" id="SSF53756">
    <property type="entry name" value="UDP-Glycosyltransferase/glycogen phosphorylase"/>
    <property type="match status" value="1"/>
</dbReference>
<evidence type="ECO:0000313" key="2">
    <source>
        <dbReference type="EMBL" id="CAA9416555.1"/>
    </source>
</evidence>
<dbReference type="EMBL" id="CADCUR010000247">
    <property type="protein sequence ID" value="CAA9416555.1"/>
    <property type="molecule type" value="Genomic_DNA"/>
</dbReference>
<dbReference type="Pfam" id="PF04294">
    <property type="entry name" value="VanW"/>
    <property type="match status" value="1"/>
</dbReference>
<dbReference type="InterPro" id="IPR001296">
    <property type="entry name" value="Glyco_trans_1"/>
</dbReference>
<evidence type="ECO:0000259" key="1">
    <source>
        <dbReference type="Pfam" id="PF00534"/>
    </source>
</evidence>
<dbReference type="InterPro" id="IPR052913">
    <property type="entry name" value="Glycopeptide_resist_protein"/>
</dbReference>
<gene>
    <name evidence="2" type="ORF">AVDCRST_MAG74-2669</name>
</gene>
<feature type="domain" description="Glycosyl transferase family 1" evidence="1">
    <location>
        <begin position="455"/>
        <end position="578"/>
    </location>
</feature>
<dbReference type="PANTHER" id="PTHR35788:SF1">
    <property type="entry name" value="EXPORTED PROTEIN"/>
    <property type="match status" value="1"/>
</dbReference>
<sequence>MKEENEIHTHARAAVFRAKVSLLQLKRGFSNLLDGKIQRFPFAENLSDKPFVAESKTPLWTESEPEEQFLLAGKVQNLRLAIKKLDGLEIPANEIFSFWKCVGQASRFKGYVAGRELREGCLIPSVGGGLCQLSNALYDAALKANFEIVERHAHSQIVAGSLAEQGRDATVFWNYVDLRFRSPTAFRIEARLGKDHLHVGFKSGARKNNFIQITKTAANDNSKSLISNPQSCATCGAESCFRSLKPEANINFGRTAFLVDEFSPEADEYLQRRKTAKDFLFVPLDGRRFRKSNYAWTIFGYAKLKQSFRVTAERSYKSRRLAAQGAARQLVLLAMDEKLAKSYAKSLKYDQTHLVIQQNLLPFLWRTGALGGRTFDVLMTGLLMKILQERLDFAAALHPQSRTLSDFRADERLIEAETEALRNAERIITTHTAIAALFGERAELLNWRSPPAKEIIKKQSEKFTVVYPASTVGRKGCFELREAIKDLDVKLIVFGAELEGADFWRGIDWEKGGGDWIERADLVVLPAFVEHKPRRLLQAVANRIPVIASNACGLENIAAVMSIEAGNTERLKSAVKKIKSEIKEKGIFEYA</sequence>